<keyword evidence="1" id="KW-0472">Membrane</keyword>
<dbReference type="EMBL" id="KZ502877">
    <property type="protein sequence ID" value="PKU71426.1"/>
    <property type="molecule type" value="Genomic_DNA"/>
</dbReference>
<dbReference type="Proteomes" id="UP000233837">
    <property type="component" value="Unassembled WGS sequence"/>
</dbReference>
<dbReference type="AlphaFoldDB" id="A0A2I0W6Z2"/>
<organism evidence="3 4">
    <name type="scientific">Dendrobium catenatum</name>
    <dbReference type="NCBI Taxonomy" id="906689"/>
    <lineage>
        <taxon>Eukaryota</taxon>
        <taxon>Viridiplantae</taxon>
        <taxon>Streptophyta</taxon>
        <taxon>Embryophyta</taxon>
        <taxon>Tracheophyta</taxon>
        <taxon>Spermatophyta</taxon>
        <taxon>Magnoliopsida</taxon>
        <taxon>Liliopsida</taxon>
        <taxon>Asparagales</taxon>
        <taxon>Orchidaceae</taxon>
        <taxon>Epidendroideae</taxon>
        <taxon>Malaxideae</taxon>
        <taxon>Dendrobiinae</taxon>
        <taxon>Dendrobium</taxon>
    </lineage>
</organism>
<dbReference type="PANTHER" id="PTHR31286:SF179">
    <property type="entry name" value="RNASE H TYPE-1 DOMAIN-CONTAINING PROTEIN"/>
    <property type="match status" value="1"/>
</dbReference>
<reference evidence="3 4" key="1">
    <citation type="journal article" date="2016" name="Sci. Rep.">
        <title>The Dendrobium catenatum Lindl. genome sequence provides insights into polysaccharide synthase, floral development and adaptive evolution.</title>
        <authorList>
            <person name="Zhang G.Q."/>
            <person name="Xu Q."/>
            <person name="Bian C."/>
            <person name="Tsai W.C."/>
            <person name="Yeh C.M."/>
            <person name="Liu K.W."/>
            <person name="Yoshida K."/>
            <person name="Zhang L.S."/>
            <person name="Chang S.B."/>
            <person name="Chen F."/>
            <person name="Shi Y."/>
            <person name="Su Y.Y."/>
            <person name="Zhang Y.Q."/>
            <person name="Chen L.J."/>
            <person name="Yin Y."/>
            <person name="Lin M."/>
            <person name="Huang H."/>
            <person name="Deng H."/>
            <person name="Wang Z.W."/>
            <person name="Zhu S.L."/>
            <person name="Zhao X."/>
            <person name="Deng C."/>
            <person name="Niu S.C."/>
            <person name="Huang J."/>
            <person name="Wang M."/>
            <person name="Liu G.H."/>
            <person name="Yang H.J."/>
            <person name="Xiao X.J."/>
            <person name="Hsiao Y.Y."/>
            <person name="Wu W.L."/>
            <person name="Chen Y.Y."/>
            <person name="Mitsuda N."/>
            <person name="Ohme-Takagi M."/>
            <person name="Luo Y.B."/>
            <person name="Van de Peer Y."/>
            <person name="Liu Z.J."/>
        </authorList>
    </citation>
    <scope>NUCLEOTIDE SEQUENCE [LARGE SCALE GENOMIC DNA]</scope>
    <source>
        <tissue evidence="3">The whole plant</tissue>
    </source>
</reference>
<evidence type="ECO:0000313" key="3">
    <source>
        <dbReference type="EMBL" id="PKU71426.1"/>
    </source>
</evidence>
<feature type="transmembrane region" description="Helical" evidence="1">
    <location>
        <begin position="70"/>
        <end position="90"/>
    </location>
</feature>
<sequence length="177" mass="21529">MDIVRLFFANLKLSGFYSVGLLNSRHVAIQLSNDLDYSRIFARRSYFINNCQMKVLKWTPFFDIHDESPIVPIWISFLNLLLHFLILKFYMRLDLFLEDRYKLTRPLHPELDLWWLEFWWKWISPKNMQKKSGLVQKILVTCKRWNTRRFWNFVPTVKCMGMAYPNALNYILNLKKL</sequence>
<feature type="domain" description="DUF4283" evidence="2">
    <location>
        <begin position="14"/>
        <end position="64"/>
    </location>
</feature>
<keyword evidence="1" id="KW-0812">Transmembrane</keyword>
<keyword evidence="4" id="KW-1185">Reference proteome</keyword>
<dbReference type="PANTHER" id="PTHR31286">
    <property type="entry name" value="GLYCINE-RICH CELL WALL STRUCTURAL PROTEIN 1.8-LIKE"/>
    <property type="match status" value="1"/>
</dbReference>
<dbReference type="InterPro" id="IPR040256">
    <property type="entry name" value="At4g02000-like"/>
</dbReference>
<protein>
    <recommendedName>
        <fullName evidence="2">DUF4283 domain-containing protein</fullName>
    </recommendedName>
</protein>
<accession>A0A2I0W6Z2</accession>
<proteinExistence type="predicted"/>
<evidence type="ECO:0000259" key="2">
    <source>
        <dbReference type="Pfam" id="PF14111"/>
    </source>
</evidence>
<reference evidence="3 4" key="2">
    <citation type="journal article" date="2017" name="Nature">
        <title>The Apostasia genome and the evolution of orchids.</title>
        <authorList>
            <person name="Zhang G.Q."/>
            <person name="Liu K.W."/>
            <person name="Li Z."/>
            <person name="Lohaus R."/>
            <person name="Hsiao Y.Y."/>
            <person name="Niu S.C."/>
            <person name="Wang J.Y."/>
            <person name="Lin Y.C."/>
            <person name="Xu Q."/>
            <person name="Chen L.J."/>
            <person name="Yoshida K."/>
            <person name="Fujiwara S."/>
            <person name="Wang Z.W."/>
            <person name="Zhang Y.Q."/>
            <person name="Mitsuda N."/>
            <person name="Wang M."/>
            <person name="Liu G.H."/>
            <person name="Pecoraro L."/>
            <person name="Huang H.X."/>
            <person name="Xiao X.J."/>
            <person name="Lin M."/>
            <person name="Wu X.Y."/>
            <person name="Wu W.L."/>
            <person name="Chen Y.Y."/>
            <person name="Chang S.B."/>
            <person name="Sakamoto S."/>
            <person name="Ohme-Takagi M."/>
            <person name="Yagi M."/>
            <person name="Zeng S.J."/>
            <person name="Shen C.Y."/>
            <person name="Yeh C.M."/>
            <person name="Luo Y.B."/>
            <person name="Tsai W.C."/>
            <person name="Van de Peer Y."/>
            <person name="Liu Z.J."/>
        </authorList>
    </citation>
    <scope>NUCLEOTIDE SEQUENCE [LARGE SCALE GENOMIC DNA]</scope>
    <source>
        <tissue evidence="3">The whole plant</tissue>
    </source>
</reference>
<name>A0A2I0W6Z2_9ASPA</name>
<keyword evidence="1" id="KW-1133">Transmembrane helix</keyword>
<dbReference type="InterPro" id="IPR025558">
    <property type="entry name" value="DUF4283"/>
</dbReference>
<evidence type="ECO:0000256" key="1">
    <source>
        <dbReference type="SAM" id="Phobius"/>
    </source>
</evidence>
<evidence type="ECO:0000313" key="4">
    <source>
        <dbReference type="Proteomes" id="UP000233837"/>
    </source>
</evidence>
<dbReference type="Pfam" id="PF14111">
    <property type="entry name" value="DUF4283"/>
    <property type="match status" value="1"/>
</dbReference>
<gene>
    <name evidence="3" type="ORF">MA16_Dca004268</name>
</gene>